<protein>
    <submittedName>
        <fullName evidence="1">Uncharacterized protein</fullName>
    </submittedName>
</protein>
<accession>A0ACB8TCD2</accession>
<evidence type="ECO:0000313" key="2">
    <source>
        <dbReference type="Proteomes" id="UP000814140"/>
    </source>
</evidence>
<proteinExistence type="predicted"/>
<name>A0ACB8TCD2_9AGAM</name>
<reference evidence="1" key="2">
    <citation type="journal article" date="2022" name="New Phytol.">
        <title>Evolutionary transition to the ectomycorrhizal habit in the genomes of a hyperdiverse lineage of mushroom-forming fungi.</title>
        <authorList>
            <person name="Looney B."/>
            <person name="Miyauchi S."/>
            <person name="Morin E."/>
            <person name="Drula E."/>
            <person name="Courty P.E."/>
            <person name="Kohler A."/>
            <person name="Kuo A."/>
            <person name="LaButti K."/>
            <person name="Pangilinan J."/>
            <person name="Lipzen A."/>
            <person name="Riley R."/>
            <person name="Andreopoulos W."/>
            <person name="He G."/>
            <person name="Johnson J."/>
            <person name="Nolan M."/>
            <person name="Tritt A."/>
            <person name="Barry K.W."/>
            <person name="Grigoriev I.V."/>
            <person name="Nagy L.G."/>
            <person name="Hibbett D."/>
            <person name="Henrissat B."/>
            <person name="Matheny P.B."/>
            <person name="Labbe J."/>
            <person name="Martin F.M."/>
        </authorList>
    </citation>
    <scope>NUCLEOTIDE SEQUENCE</scope>
    <source>
        <strain evidence="1">HHB10654</strain>
    </source>
</reference>
<evidence type="ECO:0000313" key="1">
    <source>
        <dbReference type="EMBL" id="KAI0066010.1"/>
    </source>
</evidence>
<gene>
    <name evidence="1" type="ORF">BV25DRAFT_1484571</name>
</gene>
<dbReference type="EMBL" id="MU277193">
    <property type="protein sequence ID" value="KAI0066010.1"/>
    <property type="molecule type" value="Genomic_DNA"/>
</dbReference>
<organism evidence="1 2">
    <name type="scientific">Artomyces pyxidatus</name>
    <dbReference type="NCBI Taxonomy" id="48021"/>
    <lineage>
        <taxon>Eukaryota</taxon>
        <taxon>Fungi</taxon>
        <taxon>Dikarya</taxon>
        <taxon>Basidiomycota</taxon>
        <taxon>Agaricomycotina</taxon>
        <taxon>Agaricomycetes</taxon>
        <taxon>Russulales</taxon>
        <taxon>Auriscalpiaceae</taxon>
        <taxon>Artomyces</taxon>
    </lineage>
</organism>
<dbReference type="Proteomes" id="UP000814140">
    <property type="component" value="Unassembled WGS sequence"/>
</dbReference>
<comment type="caution">
    <text evidence="1">The sequence shown here is derived from an EMBL/GenBank/DDBJ whole genome shotgun (WGS) entry which is preliminary data.</text>
</comment>
<keyword evidence="2" id="KW-1185">Reference proteome</keyword>
<reference evidence="1" key="1">
    <citation type="submission" date="2021-03" db="EMBL/GenBank/DDBJ databases">
        <authorList>
            <consortium name="DOE Joint Genome Institute"/>
            <person name="Ahrendt S."/>
            <person name="Looney B.P."/>
            <person name="Miyauchi S."/>
            <person name="Morin E."/>
            <person name="Drula E."/>
            <person name="Courty P.E."/>
            <person name="Chicoki N."/>
            <person name="Fauchery L."/>
            <person name="Kohler A."/>
            <person name="Kuo A."/>
            <person name="Labutti K."/>
            <person name="Pangilinan J."/>
            <person name="Lipzen A."/>
            <person name="Riley R."/>
            <person name="Andreopoulos W."/>
            <person name="He G."/>
            <person name="Johnson J."/>
            <person name="Barry K.W."/>
            <person name="Grigoriev I.V."/>
            <person name="Nagy L."/>
            <person name="Hibbett D."/>
            <person name="Henrissat B."/>
            <person name="Matheny P.B."/>
            <person name="Labbe J."/>
            <person name="Martin F."/>
        </authorList>
    </citation>
    <scope>NUCLEOTIDE SEQUENCE</scope>
    <source>
        <strain evidence="1">HHB10654</strain>
    </source>
</reference>
<sequence length="152" mass="16680">MISHDDMVRIVNVLSTSTVPGPARLSLLHEILNDPFHRYASADALGATTALISNIACVYDEKRLYSCCSRVTGGVLEPAALRVHFSEAGLHTGAGCTHCQVGHHPRTVLKGRPARGWYTCSSPQTTELRFYFCGNAPPVITWWSQRQLRTAS</sequence>